<keyword evidence="2" id="KW-1185">Reference proteome</keyword>
<proteinExistence type="predicted"/>
<sequence>MEKAFNMFDSASKDHFTISEFQLGFMKEEKEGISKSINNYKNVLKYENEKNGIDDEQLYASNNFIYCLTNLKLFLYYLSNPQPEVDQISFLINALFRSLFCLLFTQNNSSYSFKFICGMKDNSIILLNLKEFFMNSPKYEY</sequence>
<protein>
    <recommendedName>
        <fullName evidence="3">EF-hand domain-containing protein</fullName>
    </recommendedName>
</protein>
<dbReference type="EMBL" id="JAPFFF010000060">
    <property type="protein sequence ID" value="KAK8837195.1"/>
    <property type="molecule type" value="Genomic_DNA"/>
</dbReference>
<evidence type="ECO:0008006" key="3">
    <source>
        <dbReference type="Google" id="ProtNLM"/>
    </source>
</evidence>
<reference evidence="1 2" key="1">
    <citation type="submission" date="2024-04" db="EMBL/GenBank/DDBJ databases">
        <title>Tritrichomonas musculus Genome.</title>
        <authorList>
            <person name="Alves-Ferreira E."/>
            <person name="Grigg M."/>
            <person name="Lorenzi H."/>
            <person name="Galac M."/>
        </authorList>
    </citation>
    <scope>NUCLEOTIDE SEQUENCE [LARGE SCALE GENOMIC DNA]</scope>
    <source>
        <strain evidence="1 2">EAF2021</strain>
    </source>
</reference>
<gene>
    <name evidence="1" type="ORF">M9Y10_036621</name>
</gene>
<comment type="caution">
    <text evidence="1">The sequence shown here is derived from an EMBL/GenBank/DDBJ whole genome shotgun (WGS) entry which is preliminary data.</text>
</comment>
<evidence type="ECO:0000313" key="2">
    <source>
        <dbReference type="Proteomes" id="UP001470230"/>
    </source>
</evidence>
<accession>A0ABR2GTB3</accession>
<dbReference type="Proteomes" id="UP001470230">
    <property type="component" value="Unassembled WGS sequence"/>
</dbReference>
<organism evidence="1 2">
    <name type="scientific">Tritrichomonas musculus</name>
    <dbReference type="NCBI Taxonomy" id="1915356"/>
    <lineage>
        <taxon>Eukaryota</taxon>
        <taxon>Metamonada</taxon>
        <taxon>Parabasalia</taxon>
        <taxon>Tritrichomonadida</taxon>
        <taxon>Tritrichomonadidae</taxon>
        <taxon>Tritrichomonas</taxon>
    </lineage>
</organism>
<evidence type="ECO:0000313" key="1">
    <source>
        <dbReference type="EMBL" id="KAK8837195.1"/>
    </source>
</evidence>
<name>A0ABR2GTB3_9EUKA</name>